<gene>
    <name evidence="1" type="ORF">A8926_2699</name>
</gene>
<comment type="caution">
    <text evidence="1">The sequence shown here is derived from an EMBL/GenBank/DDBJ whole genome shotgun (WGS) entry which is preliminary data.</text>
</comment>
<evidence type="ECO:0000313" key="2">
    <source>
        <dbReference type="Proteomes" id="UP000233786"/>
    </source>
</evidence>
<dbReference type="AlphaFoldDB" id="A0A2N3XWM4"/>
<dbReference type="Proteomes" id="UP000233786">
    <property type="component" value="Unassembled WGS sequence"/>
</dbReference>
<accession>A0A2N3XWM4</accession>
<organism evidence="1 2">
    <name type="scientific">Saccharopolyspora spinosa</name>
    <dbReference type="NCBI Taxonomy" id="60894"/>
    <lineage>
        <taxon>Bacteria</taxon>
        <taxon>Bacillati</taxon>
        <taxon>Actinomycetota</taxon>
        <taxon>Actinomycetes</taxon>
        <taxon>Pseudonocardiales</taxon>
        <taxon>Pseudonocardiaceae</taxon>
        <taxon>Saccharopolyspora</taxon>
    </lineage>
</organism>
<dbReference type="STRING" id="994479.GCA_000194155_02738"/>
<sequence length="160" mass="18610">MAAAGFTTTTPPSPHDRNVDRLLQHWRRTSRPAQIDEQQRVALGLCLDVAELDPLGHRWGPTRQPDFRRSFFAEVHANDPDHTPERRHEPALIDAFTDLWDLYLRHGYVLCDRDDEFRLRTVCLYLSRQAKSLTVSLEDILRTATQGPTPQWQSLRTQLR</sequence>
<proteinExistence type="predicted"/>
<keyword evidence="2" id="KW-1185">Reference proteome</keyword>
<dbReference type="EMBL" id="PJNB01000001">
    <property type="protein sequence ID" value="PKW15029.1"/>
    <property type="molecule type" value="Genomic_DNA"/>
</dbReference>
<name>A0A2N3XWM4_SACSN</name>
<protein>
    <submittedName>
        <fullName evidence="1">Uncharacterized protein</fullName>
    </submittedName>
</protein>
<evidence type="ECO:0000313" key="1">
    <source>
        <dbReference type="EMBL" id="PKW15029.1"/>
    </source>
</evidence>
<reference evidence="1" key="1">
    <citation type="submission" date="2017-12" db="EMBL/GenBank/DDBJ databases">
        <title>Sequencing the genomes of 1000 Actinobacteria strains.</title>
        <authorList>
            <person name="Klenk H.-P."/>
        </authorList>
    </citation>
    <scope>NUCLEOTIDE SEQUENCE [LARGE SCALE GENOMIC DNA]</scope>
    <source>
        <strain evidence="1">DSM 44228</strain>
    </source>
</reference>